<dbReference type="Proteomes" id="UP000770717">
    <property type="component" value="Unassembled WGS sequence"/>
</dbReference>
<evidence type="ECO:0000313" key="1">
    <source>
        <dbReference type="EMBL" id="KAG9461343.1"/>
    </source>
</evidence>
<organism evidence="1 2">
    <name type="scientific">Eleutherodactylus coqui</name>
    <name type="common">Puerto Rican coqui</name>
    <dbReference type="NCBI Taxonomy" id="57060"/>
    <lineage>
        <taxon>Eukaryota</taxon>
        <taxon>Metazoa</taxon>
        <taxon>Chordata</taxon>
        <taxon>Craniata</taxon>
        <taxon>Vertebrata</taxon>
        <taxon>Euteleostomi</taxon>
        <taxon>Amphibia</taxon>
        <taxon>Batrachia</taxon>
        <taxon>Anura</taxon>
        <taxon>Neobatrachia</taxon>
        <taxon>Hyloidea</taxon>
        <taxon>Eleutherodactylidae</taxon>
        <taxon>Eleutherodactylinae</taxon>
        <taxon>Eleutherodactylus</taxon>
        <taxon>Eleutherodactylus</taxon>
    </lineage>
</organism>
<evidence type="ECO:0000313" key="2">
    <source>
        <dbReference type="Proteomes" id="UP000770717"/>
    </source>
</evidence>
<gene>
    <name evidence="1" type="ORF">GDO78_017181</name>
</gene>
<keyword evidence="2" id="KW-1185">Reference proteome</keyword>
<dbReference type="AlphaFoldDB" id="A0A8J6BF58"/>
<protein>
    <submittedName>
        <fullName evidence="1">Uncharacterized protein</fullName>
    </submittedName>
</protein>
<comment type="caution">
    <text evidence="1">The sequence shown here is derived from an EMBL/GenBank/DDBJ whole genome shotgun (WGS) entry which is preliminary data.</text>
</comment>
<name>A0A8J6BF58_ELECQ</name>
<sequence length="90" mass="10558">MYCPCLHHYPLDVKLGHQDKANMTLCTLIRATNHSTASLYNRSKRLQILTFPFLNFQSNSDQLPLTLPRTQRNVPQSRQSFSYYLKRQNS</sequence>
<dbReference type="EMBL" id="WNTK01023308">
    <property type="protein sequence ID" value="KAG9461343.1"/>
    <property type="molecule type" value="Genomic_DNA"/>
</dbReference>
<accession>A0A8J6BF58</accession>
<reference evidence="1" key="1">
    <citation type="thesis" date="2020" institute="ProQuest LLC" country="789 East Eisenhower Parkway, Ann Arbor, MI, USA">
        <title>Comparative Genomics and Chromosome Evolution.</title>
        <authorList>
            <person name="Mudd A.B."/>
        </authorList>
    </citation>
    <scope>NUCLEOTIDE SEQUENCE</scope>
    <source>
        <strain evidence="1">HN-11 Male</strain>
        <tissue evidence="1">Kidney and liver</tissue>
    </source>
</reference>
<proteinExistence type="predicted"/>